<dbReference type="OrthoDB" id="544103at2759"/>
<dbReference type="Proteomes" id="UP001152795">
    <property type="component" value="Unassembled WGS sequence"/>
</dbReference>
<dbReference type="GO" id="GO:0004668">
    <property type="term" value="F:protein-arginine deiminase activity"/>
    <property type="evidence" value="ECO:0007669"/>
    <property type="project" value="InterPro"/>
</dbReference>
<dbReference type="EMBL" id="CACRXK020022536">
    <property type="protein sequence ID" value="CAB4036902.1"/>
    <property type="molecule type" value="Genomic_DNA"/>
</dbReference>
<dbReference type="GO" id="GO:0047632">
    <property type="term" value="F:agmatine deiminase activity"/>
    <property type="evidence" value="ECO:0007669"/>
    <property type="project" value="TreeGrafter"/>
</dbReference>
<accession>A0A6S7LI38</accession>
<organism evidence="1 2">
    <name type="scientific">Paramuricea clavata</name>
    <name type="common">Red gorgonian</name>
    <name type="synonym">Violescent sea-whip</name>
    <dbReference type="NCBI Taxonomy" id="317549"/>
    <lineage>
        <taxon>Eukaryota</taxon>
        <taxon>Metazoa</taxon>
        <taxon>Cnidaria</taxon>
        <taxon>Anthozoa</taxon>
        <taxon>Octocorallia</taxon>
        <taxon>Malacalcyonacea</taxon>
        <taxon>Plexauridae</taxon>
        <taxon>Paramuricea</taxon>
    </lineage>
</organism>
<dbReference type="InterPro" id="IPR007466">
    <property type="entry name" value="Peptidyl-Arg-deiminase_porph"/>
</dbReference>
<protein>
    <submittedName>
        <fullName evidence="1">Peptidyl-arginine deiminase</fullName>
    </submittedName>
</protein>
<dbReference type="GO" id="GO:0009446">
    <property type="term" value="P:putrescine biosynthetic process"/>
    <property type="evidence" value="ECO:0007669"/>
    <property type="project" value="InterPro"/>
</dbReference>
<dbReference type="PANTHER" id="PTHR31377">
    <property type="entry name" value="AGMATINE DEIMINASE-RELATED"/>
    <property type="match status" value="1"/>
</dbReference>
<comment type="caution">
    <text evidence="1">The sequence shown here is derived from an EMBL/GenBank/DDBJ whole genome shotgun (WGS) entry which is preliminary data.</text>
</comment>
<proteinExistence type="predicted"/>
<gene>
    <name evidence="1" type="ORF">PACLA_8A087078</name>
</gene>
<name>A0A6S7LI38_PARCT</name>
<dbReference type="PANTHER" id="PTHR31377:SF0">
    <property type="entry name" value="AGMATINE DEIMINASE-RELATED"/>
    <property type="match status" value="1"/>
</dbReference>
<dbReference type="Gene3D" id="3.75.10.10">
    <property type="entry name" value="L-arginine/glycine Amidinotransferase, Chain A"/>
    <property type="match status" value="1"/>
</dbReference>
<reference evidence="1" key="1">
    <citation type="submission" date="2020-04" db="EMBL/GenBank/DDBJ databases">
        <authorList>
            <person name="Alioto T."/>
            <person name="Alioto T."/>
            <person name="Gomez Garrido J."/>
        </authorList>
    </citation>
    <scope>NUCLEOTIDE SEQUENCE</scope>
    <source>
        <strain evidence="1">A484AB</strain>
    </source>
</reference>
<evidence type="ECO:0000313" key="2">
    <source>
        <dbReference type="Proteomes" id="UP001152795"/>
    </source>
</evidence>
<dbReference type="Pfam" id="PF04371">
    <property type="entry name" value="PAD_porph"/>
    <property type="match status" value="1"/>
</dbReference>
<keyword evidence="2" id="KW-1185">Reference proteome</keyword>
<evidence type="ECO:0000313" key="1">
    <source>
        <dbReference type="EMBL" id="CAB4036902.1"/>
    </source>
</evidence>
<sequence>MLLLYKMASSVDTETKEKQLIVLSLPDDKYYRKSLEDIECFIRDMSEKTAELDDFLVVYSTALKKRYKNRSTSPLGLNTKRFIVEESLDLWMRDFSPVLPKHQVKFSYKPKYLKSKDAKFVESEFMKVLGKMDVQFKRSELILDGGNVVDNNSNKVIISERIFLENKGKTPQVLQNELGNLLSAKVAFIPDPEDTTGHADGIVAFLEDDVLLIGDYGDKEYYEVVEVAVKSVFPEVETFRLPCGKQDNSLVDKKWKGFTTAVGSYANMLVTNNAVYVPQYNQPSYDTQAIEVTKSHTSKKVVPVDMSKLSHMGGSVRCMSWQIESSHPIAQALNKNSTV</sequence>
<dbReference type="SUPFAM" id="SSF55909">
    <property type="entry name" value="Pentein"/>
    <property type="match status" value="1"/>
</dbReference>
<dbReference type="AlphaFoldDB" id="A0A6S7LI38"/>